<evidence type="ECO:0000256" key="2">
    <source>
        <dbReference type="ARBA" id="ARBA00022475"/>
    </source>
</evidence>
<feature type="domain" description="SHSP" evidence="7">
    <location>
        <begin position="23"/>
        <end position="143"/>
    </location>
</feature>
<feature type="compositionally biased region" description="Basic and acidic residues" evidence="5">
    <location>
        <begin position="2603"/>
        <end position="2712"/>
    </location>
</feature>
<comment type="caution">
    <text evidence="8">The sequence shown here is derived from an EMBL/GenBank/DDBJ whole genome shotgun (WGS) entry which is preliminary data.</text>
</comment>
<feature type="compositionally biased region" description="Basic and acidic residues" evidence="5">
    <location>
        <begin position="3136"/>
        <end position="3147"/>
    </location>
</feature>
<feature type="compositionally biased region" description="Basic and acidic residues" evidence="5">
    <location>
        <begin position="4579"/>
        <end position="4616"/>
    </location>
</feature>
<feature type="domain" description="SHSP" evidence="7">
    <location>
        <begin position="260"/>
        <end position="379"/>
    </location>
</feature>
<feature type="compositionally biased region" description="Acidic residues" evidence="5">
    <location>
        <begin position="4093"/>
        <end position="4105"/>
    </location>
</feature>
<feature type="compositionally biased region" description="Basic and acidic residues" evidence="5">
    <location>
        <begin position="2247"/>
        <end position="2256"/>
    </location>
</feature>
<feature type="compositionally biased region" description="Basic and acidic residues" evidence="5">
    <location>
        <begin position="846"/>
        <end position="879"/>
    </location>
</feature>
<feature type="compositionally biased region" description="Basic and acidic residues" evidence="5">
    <location>
        <begin position="485"/>
        <end position="500"/>
    </location>
</feature>
<feature type="compositionally biased region" description="Basic and acidic residues" evidence="5">
    <location>
        <begin position="1054"/>
        <end position="1072"/>
    </location>
</feature>
<feature type="compositionally biased region" description="Basic and acidic residues" evidence="5">
    <location>
        <begin position="1377"/>
        <end position="1415"/>
    </location>
</feature>
<feature type="compositionally biased region" description="Basic and acidic residues" evidence="5">
    <location>
        <begin position="662"/>
        <end position="686"/>
    </location>
</feature>
<dbReference type="PANTHER" id="PTHR43670">
    <property type="entry name" value="HEAT SHOCK PROTEIN 26"/>
    <property type="match status" value="1"/>
</dbReference>
<feature type="compositionally biased region" description="Acidic residues" evidence="5">
    <location>
        <begin position="138"/>
        <end position="216"/>
    </location>
</feature>
<feature type="compositionally biased region" description="Basic and acidic residues" evidence="5">
    <location>
        <begin position="4557"/>
        <end position="4568"/>
    </location>
</feature>
<dbReference type="SUPFAM" id="SSF49764">
    <property type="entry name" value="HSP20-like chaperones"/>
    <property type="match status" value="2"/>
</dbReference>
<organism evidence="8 9">
    <name type="scientific">Eruca vesicaria subsp. sativa</name>
    <name type="common">Garden rocket</name>
    <name type="synonym">Eruca sativa</name>
    <dbReference type="NCBI Taxonomy" id="29727"/>
    <lineage>
        <taxon>Eukaryota</taxon>
        <taxon>Viridiplantae</taxon>
        <taxon>Streptophyta</taxon>
        <taxon>Embryophyta</taxon>
        <taxon>Tracheophyta</taxon>
        <taxon>Spermatophyta</taxon>
        <taxon>Magnoliopsida</taxon>
        <taxon>eudicotyledons</taxon>
        <taxon>Gunneridae</taxon>
        <taxon>Pentapetalae</taxon>
        <taxon>rosids</taxon>
        <taxon>malvids</taxon>
        <taxon>Brassicales</taxon>
        <taxon>Brassicaceae</taxon>
        <taxon>Brassiceae</taxon>
        <taxon>Eruca</taxon>
    </lineage>
</organism>
<feature type="compositionally biased region" description="Basic and acidic residues" evidence="5">
    <location>
        <begin position="1157"/>
        <end position="1167"/>
    </location>
</feature>
<feature type="compositionally biased region" description="Basic and acidic residues" evidence="5">
    <location>
        <begin position="3021"/>
        <end position="3033"/>
    </location>
</feature>
<feature type="region of interest" description="Disordered" evidence="5">
    <location>
        <begin position="1595"/>
        <end position="1906"/>
    </location>
</feature>
<feature type="compositionally biased region" description="Basic and acidic residues" evidence="5">
    <location>
        <begin position="711"/>
        <end position="750"/>
    </location>
</feature>
<feature type="compositionally biased region" description="Basic and acidic residues" evidence="5">
    <location>
        <begin position="2577"/>
        <end position="2586"/>
    </location>
</feature>
<feature type="region of interest" description="Disordered" evidence="5">
    <location>
        <begin position="371"/>
        <end position="519"/>
    </location>
</feature>
<evidence type="ECO:0000259" key="7">
    <source>
        <dbReference type="PROSITE" id="PS01031"/>
    </source>
</evidence>
<feature type="compositionally biased region" description="Acidic residues" evidence="5">
    <location>
        <begin position="4286"/>
        <end position="4298"/>
    </location>
</feature>
<dbReference type="InterPro" id="IPR002068">
    <property type="entry name" value="A-crystallin/Hsp20_dom"/>
</dbReference>
<feature type="compositionally biased region" description="Basic and acidic residues" evidence="5">
    <location>
        <begin position="1995"/>
        <end position="2037"/>
    </location>
</feature>
<feature type="compositionally biased region" description="Basic and acidic residues" evidence="5">
    <location>
        <begin position="3392"/>
        <end position="3404"/>
    </location>
</feature>
<evidence type="ECO:0000313" key="9">
    <source>
        <dbReference type="Proteomes" id="UP001642260"/>
    </source>
</evidence>
<feature type="region of interest" description="Disordered" evidence="5">
    <location>
        <begin position="1920"/>
        <end position="2074"/>
    </location>
</feature>
<feature type="compositionally biased region" description="Polar residues" evidence="5">
    <location>
        <begin position="3068"/>
        <end position="3084"/>
    </location>
</feature>
<feature type="compositionally biased region" description="Basic and acidic residues" evidence="5">
    <location>
        <begin position="4312"/>
        <end position="4325"/>
    </location>
</feature>
<evidence type="ECO:0000256" key="1">
    <source>
        <dbReference type="ARBA" id="ARBA00004162"/>
    </source>
</evidence>
<feature type="compositionally biased region" description="Polar residues" evidence="5">
    <location>
        <begin position="915"/>
        <end position="925"/>
    </location>
</feature>
<feature type="compositionally biased region" description="Basic and acidic residues" evidence="5">
    <location>
        <begin position="3163"/>
        <end position="3176"/>
    </location>
</feature>
<feature type="compositionally biased region" description="Acidic residues" evidence="5">
    <location>
        <begin position="2383"/>
        <end position="2392"/>
    </location>
</feature>
<evidence type="ECO:0000256" key="6">
    <source>
        <dbReference type="SAM" id="Phobius"/>
    </source>
</evidence>
<feature type="compositionally biased region" description="Basic and acidic residues" evidence="5">
    <location>
        <begin position="2089"/>
        <end position="2128"/>
    </location>
</feature>
<feature type="compositionally biased region" description="Basic and acidic residues" evidence="5">
    <location>
        <begin position="1188"/>
        <end position="1218"/>
    </location>
</feature>
<feature type="compositionally biased region" description="Acidic residues" evidence="5">
    <location>
        <begin position="3608"/>
        <end position="3619"/>
    </location>
</feature>
<feature type="compositionally biased region" description="Acidic residues" evidence="5">
    <location>
        <begin position="436"/>
        <end position="448"/>
    </location>
</feature>
<feature type="compositionally biased region" description="Basic and acidic residues" evidence="5">
    <location>
        <begin position="2148"/>
        <end position="2225"/>
    </location>
</feature>
<feature type="compositionally biased region" description="Basic and acidic residues" evidence="5">
    <location>
        <begin position="3415"/>
        <end position="3515"/>
    </location>
</feature>
<feature type="compositionally biased region" description="Basic and acidic residues" evidence="5">
    <location>
        <begin position="2401"/>
        <end position="2419"/>
    </location>
</feature>
<evidence type="ECO:0000256" key="5">
    <source>
        <dbReference type="SAM" id="MobiDB-lite"/>
    </source>
</evidence>
<feature type="compositionally biased region" description="Basic and acidic residues" evidence="5">
    <location>
        <begin position="2263"/>
        <end position="2293"/>
    </location>
</feature>
<feature type="compositionally biased region" description="Basic and acidic residues" evidence="5">
    <location>
        <begin position="4054"/>
        <end position="4084"/>
    </location>
</feature>
<feature type="region of interest" description="Disordered" evidence="5">
    <location>
        <begin position="2891"/>
        <end position="3276"/>
    </location>
</feature>
<feature type="compositionally biased region" description="Basic and acidic residues" evidence="5">
    <location>
        <begin position="2482"/>
        <end position="2557"/>
    </location>
</feature>
<evidence type="ECO:0000313" key="8">
    <source>
        <dbReference type="EMBL" id="CAH8294809.1"/>
    </source>
</evidence>
<keyword evidence="9" id="KW-1185">Reference proteome</keyword>
<gene>
    <name evidence="8" type="ORF">ERUC_LOCUS1797</name>
</gene>
<feature type="compositionally biased region" description="Basic and acidic residues" evidence="5">
    <location>
        <begin position="2802"/>
        <end position="2867"/>
    </location>
</feature>
<name>A0ABC8IR91_ERUVS</name>
<feature type="compositionally biased region" description="Basic and acidic residues" evidence="5">
    <location>
        <begin position="1302"/>
        <end position="1341"/>
    </location>
</feature>
<feature type="compositionally biased region" description="Basic and acidic residues" evidence="5">
    <location>
        <begin position="2922"/>
        <end position="2971"/>
    </location>
</feature>
<feature type="compositionally biased region" description="Basic and acidic residues" evidence="5">
    <location>
        <begin position="2308"/>
        <end position="2382"/>
    </location>
</feature>
<feature type="compositionally biased region" description="Basic and acidic residues" evidence="5">
    <location>
        <begin position="1283"/>
        <end position="1294"/>
    </location>
</feature>
<dbReference type="CDD" id="cd06464">
    <property type="entry name" value="ACD_sHsps-like"/>
    <property type="match status" value="2"/>
</dbReference>
<evidence type="ECO:0000256" key="4">
    <source>
        <dbReference type="PROSITE-ProRule" id="PRU00285"/>
    </source>
</evidence>
<feature type="compositionally biased region" description="Basic and acidic residues" evidence="5">
    <location>
        <begin position="3980"/>
        <end position="4047"/>
    </location>
</feature>
<feature type="compositionally biased region" description="Polar residues" evidence="5">
    <location>
        <begin position="2129"/>
        <end position="2147"/>
    </location>
</feature>
<proteinExistence type="inferred from homology"/>
<keyword evidence="3" id="KW-0611">Plant defense</keyword>
<feature type="compositionally biased region" description="Basic and acidic residues" evidence="5">
    <location>
        <begin position="758"/>
        <end position="801"/>
    </location>
</feature>
<dbReference type="InterPro" id="IPR008978">
    <property type="entry name" value="HSP20-like_chaperone"/>
</dbReference>
<feature type="region of interest" description="Disordered" evidence="5">
    <location>
        <begin position="3386"/>
        <end position="3914"/>
    </location>
</feature>
<keyword evidence="6" id="KW-0472">Membrane</keyword>
<feature type="transmembrane region" description="Helical" evidence="6">
    <location>
        <begin position="4684"/>
        <end position="4706"/>
    </location>
</feature>
<dbReference type="PANTHER" id="PTHR43670:SF34">
    <property type="entry name" value="HSP20-LIKE CHAPERONES SUPERFAMILY PROTEIN"/>
    <property type="match status" value="1"/>
</dbReference>
<feature type="compositionally biased region" description="Acidic residues" evidence="5">
    <location>
        <begin position="475"/>
        <end position="484"/>
    </location>
</feature>
<feature type="compositionally biased region" description="Acidic residues" evidence="5">
    <location>
        <begin position="3177"/>
        <end position="3190"/>
    </location>
</feature>
<feature type="compositionally biased region" description="Basic and acidic residues" evidence="5">
    <location>
        <begin position="4272"/>
        <end position="4285"/>
    </location>
</feature>
<keyword evidence="6" id="KW-1133">Transmembrane helix</keyword>
<feature type="region of interest" description="Disordered" evidence="5">
    <location>
        <begin position="4181"/>
        <end position="4659"/>
    </location>
</feature>
<feature type="region of interest" description="Disordered" evidence="5">
    <location>
        <begin position="3980"/>
        <end position="4136"/>
    </location>
</feature>
<keyword evidence="2" id="KW-1003">Cell membrane</keyword>
<feature type="compositionally biased region" description="Basic and acidic residues" evidence="5">
    <location>
        <begin position="3544"/>
        <end position="3607"/>
    </location>
</feature>
<feature type="compositionally biased region" description="Acidic residues" evidence="5">
    <location>
        <begin position="554"/>
        <end position="565"/>
    </location>
</feature>
<protein>
    <recommendedName>
        <fullName evidence="7">SHSP domain-containing protein</fullName>
    </recommendedName>
</protein>
<dbReference type="Gene3D" id="2.60.40.790">
    <property type="match status" value="2"/>
</dbReference>
<feature type="compositionally biased region" description="Basic and acidic residues" evidence="5">
    <location>
        <begin position="631"/>
        <end position="642"/>
    </location>
</feature>
<dbReference type="EMBL" id="CAKOAT010049377">
    <property type="protein sequence ID" value="CAH8294809.1"/>
    <property type="molecule type" value="Genomic_DNA"/>
</dbReference>
<feature type="compositionally biased region" description="Basic and acidic residues" evidence="5">
    <location>
        <begin position="604"/>
        <end position="620"/>
    </location>
</feature>
<accession>A0ABC8IR91</accession>
<dbReference type="GO" id="GO:0005886">
    <property type="term" value="C:plasma membrane"/>
    <property type="evidence" value="ECO:0007669"/>
    <property type="project" value="UniProtKB-SubCell"/>
</dbReference>
<feature type="region of interest" description="Disordered" evidence="5">
    <location>
        <begin position="532"/>
        <end position="1520"/>
    </location>
</feature>
<feature type="compositionally biased region" description="Basic and acidic residues" evidence="5">
    <location>
        <begin position="449"/>
        <end position="462"/>
    </location>
</feature>
<feature type="compositionally biased region" description="Basic and acidic residues" evidence="5">
    <location>
        <begin position="3086"/>
        <end position="3098"/>
    </location>
</feature>
<feature type="compositionally biased region" description="Basic and acidic residues" evidence="5">
    <location>
        <begin position="3718"/>
        <end position="3749"/>
    </location>
</feature>
<feature type="compositionally biased region" description="Basic and acidic residues" evidence="5">
    <location>
        <begin position="1248"/>
        <end position="1275"/>
    </location>
</feature>
<feature type="compositionally biased region" description="Basic and acidic residues" evidence="5">
    <location>
        <begin position="4430"/>
        <end position="4543"/>
    </location>
</feature>
<feature type="compositionally biased region" description="Basic and acidic residues" evidence="5">
    <location>
        <begin position="1079"/>
        <end position="1096"/>
    </location>
</feature>
<evidence type="ECO:0000256" key="3">
    <source>
        <dbReference type="ARBA" id="ARBA00022821"/>
    </source>
</evidence>
<feature type="compositionally biased region" description="Basic and acidic residues" evidence="5">
    <location>
        <begin position="3047"/>
        <end position="3067"/>
    </location>
</feature>
<feature type="compositionally biased region" description="Basic and acidic residues" evidence="5">
    <location>
        <begin position="575"/>
        <end position="590"/>
    </location>
</feature>
<feature type="compositionally biased region" description="Basic and acidic residues" evidence="5">
    <location>
        <begin position="2428"/>
        <end position="2465"/>
    </location>
</feature>
<feature type="compositionally biased region" description="Basic and acidic residues" evidence="5">
    <location>
        <begin position="4412"/>
        <end position="4422"/>
    </location>
</feature>
<dbReference type="Proteomes" id="UP001642260">
    <property type="component" value="Unassembled WGS sequence"/>
</dbReference>
<feature type="compositionally biased region" description="Basic and acidic residues" evidence="5">
    <location>
        <begin position="2049"/>
        <end position="2068"/>
    </location>
</feature>
<feature type="compositionally biased region" description="Basic and acidic residues" evidence="5">
    <location>
        <begin position="1115"/>
        <end position="1146"/>
    </location>
</feature>
<reference evidence="8 9" key="1">
    <citation type="submission" date="2022-03" db="EMBL/GenBank/DDBJ databases">
        <authorList>
            <person name="Macdonald S."/>
            <person name="Ahmed S."/>
            <person name="Newling K."/>
        </authorList>
    </citation>
    <scope>NUCLEOTIDE SEQUENCE [LARGE SCALE GENOMIC DNA]</scope>
</reference>
<feature type="compositionally biased region" description="Basic and acidic residues" evidence="5">
    <location>
        <begin position="1356"/>
        <end position="1369"/>
    </location>
</feature>
<dbReference type="GO" id="GO:0006952">
    <property type="term" value="P:defense response"/>
    <property type="evidence" value="ECO:0007669"/>
    <property type="project" value="UniProtKB-KW"/>
</dbReference>
<feature type="compositionally biased region" description="Basic and acidic residues" evidence="5">
    <location>
        <begin position="4342"/>
        <end position="4398"/>
    </location>
</feature>
<feature type="compositionally biased region" description="Basic and acidic residues" evidence="5">
    <location>
        <begin position="3105"/>
        <end position="3127"/>
    </location>
</feature>
<feature type="compositionally biased region" description="Polar residues" evidence="5">
    <location>
        <begin position="1610"/>
        <end position="1621"/>
    </location>
</feature>
<feature type="compositionally biased region" description="Basic and acidic residues" evidence="5">
    <location>
        <begin position="1652"/>
        <end position="1676"/>
    </location>
</feature>
<feature type="compositionally biased region" description="Basic and acidic residues" evidence="5">
    <location>
        <begin position="928"/>
        <end position="998"/>
    </location>
</feature>
<feature type="compositionally biased region" description="Basic and acidic residues" evidence="5">
    <location>
        <begin position="811"/>
        <end position="836"/>
    </location>
</feature>
<feature type="compositionally biased region" description="Basic and acidic residues" evidence="5">
    <location>
        <begin position="887"/>
        <end position="906"/>
    </location>
</feature>
<feature type="compositionally biased region" description="Basic and acidic residues" evidence="5">
    <location>
        <begin position="1685"/>
        <end position="1745"/>
    </location>
</feature>
<feature type="compositionally biased region" description="Basic and acidic residues" evidence="5">
    <location>
        <begin position="1461"/>
        <end position="1520"/>
    </location>
</feature>
<feature type="compositionally biased region" description="Basic and acidic residues" evidence="5">
    <location>
        <begin position="2764"/>
        <end position="2782"/>
    </location>
</feature>
<feature type="compositionally biased region" description="Basic and acidic residues" evidence="5">
    <location>
        <begin position="3811"/>
        <end position="3892"/>
    </location>
</feature>
<feature type="compositionally biased region" description="Polar residues" evidence="5">
    <location>
        <begin position="1868"/>
        <end position="1877"/>
    </location>
</feature>
<feature type="compositionally biased region" description="Basic and acidic residues" evidence="5">
    <location>
        <begin position="2891"/>
        <end position="2915"/>
    </location>
</feature>
<feature type="compositionally biased region" description="Acidic residues" evidence="5">
    <location>
        <begin position="999"/>
        <end position="1010"/>
    </location>
</feature>
<sequence>MELELGLKIIRTKEDVSSSTDYKVARDALCQVSPSKETDSAFILTLHLKGFKKKGVDVEINEEGDRITINGRKEVEEMVLVKWVEWKKETEIQEFKKVFKIPNIVNLDKIKARFSDEDETLTVTFPKKFKGMTGLKIEEEEEEEEEEETELEDEKAEEITEPEEEKTEEIAEPEEEIKEETIPEEEAEEEPKMEEEEGIVEEEETRDHEEEVEEKEMEQSTNQNSQRQIQHTRKELVMELELGLKVTRTTEDVSSSVDFRFSKDPFGPLVLSQETDSRFIIIIHLKGFKKEGIEIDINKEGDRITIRGRKPVEEMVMIRWMAWRKEVEMRAFKKVFLIPDFVDLDKIKARFDDDDATLTITMPKRVKGISGFNLEQEEEEEEESVDFGDVSEVENREDVEEENVEREESDEQSETQGEEGFGEMMEDKERESQVFEGEEEAKIEDDDLEKIPQIDEQDKVFEFDEEEAVGQQELADSDIESEDSGLEKLLDIKEEIKSEDTGSGAVQETEEQQSDEDSGLKNLLDIIEQEDKQAVMEEKVSEEAKSDDLKSEATEEIEEQASDEDSGLKNLPGMIEKEDSQEVIEQKVSEDTNSDDTGPGAVQEIEKQESDDESGLKNLEDIIEQEDNQEVMEHKVSEEIKSFDTGSEAVKETEEQESDDDSGLKNLRDIIEQEVIDQKVSEEAKSNDIGSGAVEETEKQETDEVVGTSKKSREMKNKKTDGGDDDNDGLRKAQRIKEPERYNKESKIQEMVEEETCGQEKIKNKDSKGEFDGKEAQTEDEDLEKRQQTDEEGKVSQHEIADSVTESEDSSSLRKPTDILEQDVKKQNDSQAETRSDGFGSGAFEEIQKQEPRENDDGLRKAQGIREAKRRNEVRKNQEMVEGETSDPEKRKNVKMETKRKDPKEDVDAEIGEGSTPNTERTQVVSETETKLEEHESEKPEADEVDKKHEFAEKKAEENTKVRRESEDRRSLVKLKENKEQHSKGQKQQDKHESIKEVVEEEAPEAETNIENDVQKQVQESEASEVDTIVKTYDEGKDKKKSMNMETAPNIAETETKPEDFESEKQGADKVDRRHKLVEKKQEEDANVKAKCEDISLLKFQEDEEQHSKGRKRQDKQENIKELVEEKTQEAEKNIGNDVPRPAKETEPEEGASGKVMEQKVSEETKSDNIGSGAVEEMEEKITGGQEKSAKEESKGKETQTEDEIGKILESAEEKNVDQQEFADSVTDSRSLRKPPDILEQENNQEVMEQKDSQEETRSDGFGCRDSEEIEKQEPCEQLDGASKSREKADDDGLSKVQGSEEPERRNAVRKIQEMVEGGTSDHEKRKIVKMETKNKDPKEDVDADIGKGSQVVAETETKAEELEYIKPEADEEDEDTKVRRESEDRRSLVKLKENEEQQDKEENIKELVKEKAPEAETSIENDVAKPVQETEASEIENEGKEKKKKKKKKNVEMETAPKIAENETKPEDEVDNIHKLVEKKDEEDANVRAKGEDNILTKLQENEEPHSQGRKGQDTHDDVKEFVEEKIPEAETDMINDVPKPVQKIEVPEAGTLGETGDQGKKNKSAAKIVVTETKPEDFESDKVEGDEVEKIHKLVEKKEEEDENNAEVGTQSEYISSIKPQEAGEQLSQGQKRHEKIKELVEEETEEAETNIKNDTPKPVQEETKDAESRKPQETIRQQNLDECERSKQESKTQELVKSKTNDIEKEEKEIQETVTKEQESCRPKVLGEEEEKFKELDEEKPHFSKNRKSKDEEDILEKKTELGDDNDISRKAGDSDPKEKVDAEMGKGFAPSIAETETKPEDFESEKPVEKKEEEDANVRRKSEDKSLIKLHENEEQHSEGRKRQDKQESLKELVEEKAPEEETNVMNDVQTPVHQELEPEVRTNTGETETKPDEFVSDQLESYKVGEIHELVEKKKEVEDEKNAEVGTESEEGIISLLKPQEIGEQQQSQQHYNQGKIEELEEEKTPEAETNRETDTLKPVQVDTPNISETETKPEDIESEKQGADEVDKMHKLVEKKEEEDANARSKSEDSILTKLQEDEEQEKQENIKELVEEKTPEAERSMANDVLKPVQEIEVPNIAVAETKTEEFESDKVEPDEVEKIHKLVEKKEDEDEKNGKARTQSEDISSIKPQGVGEQQSQGQKPHDKHEKIRELVEEKTIVNDTPKPVHEETNHAESRKPQKTSRQQELDECERSEQESKTQELVKSKTNDEEKEEKYIEETVTEEQDSYRPKEIGEEEEKVQELAEEKPHFSKNRNLKREEKVPEKKIELGDDDCSRKAGDSGAREELDAEMGKGFASNTAETEKKPEVSESEKLGAVELEKIQKPVEKKNEKAACVRRKSEDRSLIKLQENEEQHSEGRKRQDKQESIKELVEEKAPEEDQDLEPELGTLGETGGKEKKKSESLDAKEELDVKLGVPNTGETEKKPDEFVSDKIESDKVEEMHELVEKKKEVEDEKNAEVGTESEEGIISLLKPQEIEEKTPEAETNRETDTLKPVQERGEEKQKIPKLSQEERKEQPQEHKEKMVETGNKIDDAGSRKVQEIITQHDLETDTPTPVQEPDLDMLGKTGNDGKEKKKSVAMEIKNGQGVAANIAETETKHEELDKLESEEVEELVEKKEEDNAKKRGQSKDSIRQQDLDEVERCEKESKIQEVVKGKTNDEEKEEKGFSKNRKIKEEEKNPEKKTELGDDDDISRKDGDSDAKEEVDAEMGRGFAQSIAETDKVDKIHEMVEKKEEEDDKNAKVGTQSEDISLIKPQEVREQEKIEDLVEEKTPEAETNIGNDTLKPVQETGEGIQKKQREEHKEKMVDDAGSKKGQEIIRKQDLDEAERCKESKTKESVKSKTKDEEKGIEQTETKEQVSYKPKILWDEETAEKKIDFDEVLRRVGDAEERDSDSKEEVDAEMEKGFKPNIAETETKGEEFDFQKMEPDENDDVHEVVEEKNAKVREQSEDRSLIKLQENERQHSKRQKRQDKTAETEINIPTPVGVTGQRDSDAKEEFDPEIGKGSTPNISETEKKADTVKPVEEDMINEQVEKKKKKEENDKVRRQSEDTGLKRLQEQKSQGPNGQNKQENTNELVEEKPVLKGKRPEVSTLETYQEKVFAETETKDQESYRPKILEGEDTIQELAEEKIDVSRKVEEEEETAENNTELSDDDMSRKGSDAMKGQEENEEFQELAQEEQISDGGKKIVGEAISENGRQRKVQEIDEHRPHEEDKHGNQFQKLIGGETSGQGENEDVESEKKTTEADKRFRESQEIERTDSDVKYGKGEMFQELQKEEKEDEADIPARGTGTIQQELVNLKSQMEQETGEETQELLDERINHCKEEEESETKTDDVIRMLEDTKEQELLEPTRNHVSKIEEVIEEKIAEPEIEDEYGGLRKVHGTEEHESYERYKSNITGTEEPSGQEKEVKEKVLEFRTVTEKEKSPNSQEIKDQRPDKESHEKPYKIQELVGAKDNDHHDGFKRPVVQDKKQETEKKEMNRELKEGDTVERRTKPEDVSFRKGQDDEDPEMSKPYMPQEEDKIQEPVEMGTSDYKETVKKQDGNDTLRSKESGKPNLDELERHSEQKKIYQGEDKIQEPVKMRTHDYSEKAKKQDGDVEEEGNVEDGSSEQLQEIEERKSHEDWSDEMQEKRKDFCKEEATDPKESEEKNKTRAVEEEKEIVERRTKNRDGSLRNVQDDAEPEPSTPYKPQEEDKVYESVETGTSGYREKVKKQDGTDTLRRKSPKDKHTAESDHYDHEEEQEEEKVIAKTELKAEEDTTGKIQETEKQKPDELQRSLVQENMQETEEKEEITAMEESEILERRTETEDGSLREVGDGKEAESSKPYKRRDENKIQELEKMETSEYREKFKTQDGDDVLRSQETEKLDLVKEEATGPKDEQGESEEERYEKVAHTETKVEDEINKEVEEIQKEEQDSLDDPMTKIKESEKEELHEPEIHEKLHIVQDFVEEETVDQVDDEDSSRILQTMKEHEDGKEQRNIPKIHDPKVNGEDEERIVEKEAHVQELEGKTEKFKDYNEERREQETKRGKTVETKSDYVNVNKRGETKVQESDEKKNQEPGEKIEELERKEASNHGVKLVTEEDSLTEGQEFIENESSKRRPMGQENIQQLKDAENEEDEGKSDAGVEMQAKINEEKGIKASEKVAEVDMQANIGIRVKDQETKRQEPYELLKNEEHDKIPEPTLEGTKHEREGDREVEEMKRKYEDVSSREVQKIKAEEEDGLEKHKKLSGFQEELNEAGGYNEVLERKSMEDSSQSQDVEEKRSDQTERYAEQEELVAEVEEEKEQNEKAKRMPQVESKANDDISEKNETQRLRGQKKNKDSQPVAKTETSDKRKEEREEKIVGEAVTRDECDSSRKNQEHEEEQSDKLGRLGEEESDKLGKHGEEEEEEMSGSLAIEETSKDKGENRRNRAGADTTSKDDGFREEQLAIVLRHEEQDKKQLVSEKNTSKAKDKRNQETKSRDESSRRTRENEKQESHEQKRNYEEQDKSLVEEKINNQEKEDKKSMFLEISEDHESKEPERMRKQDKGSELVQQRSTDNLQDEETKISDKESSKTHQLIETVTGAEERRKEQGRIKQSEEDTTHSCKETECEEGSSKKIQEIDKEESDEPRKDVERDKNQPVDSETSEDDSEELEVEVEDSEEDWEAEVIQEMDSDDDNDKHRKIRRIKLGFRLVGGSTLFMSLIVIVFRLIHSKRKIKCYKF</sequence>
<feature type="compositionally biased region" description="Basic and acidic residues" evidence="5">
    <location>
        <begin position="1032"/>
        <end position="1043"/>
    </location>
</feature>
<feature type="compositionally biased region" description="Basic and acidic residues" evidence="5">
    <location>
        <begin position="1759"/>
        <end position="1788"/>
    </location>
</feature>
<feature type="compositionally biased region" description="Basic and acidic residues" evidence="5">
    <location>
        <begin position="4623"/>
        <end position="4634"/>
    </location>
</feature>
<feature type="compositionally biased region" description="Basic and acidic residues" evidence="5">
    <location>
        <begin position="3756"/>
        <end position="3786"/>
    </location>
</feature>
<dbReference type="PROSITE" id="PS01031">
    <property type="entry name" value="SHSP"/>
    <property type="match status" value="2"/>
</dbReference>
<feature type="region of interest" description="Disordered" evidence="5">
    <location>
        <begin position="133"/>
        <end position="229"/>
    </location>
</feature>
<comment type="similarity">
    <text evidence="4">Belongs to the small heat shock protein (HSP20) family.</text>
</comment>
<feature type="compositionally biased region" description="Basic and acidic residues" evidence="5">
    <location>
        <begin position="3206"/>
        <end position="3226"/>
    </location>
</feature>
<feature type="compositionally biased region" description="Basic and acidic residues" evidence="5">
    <location>
        <begin position="1968"/>
        <end position="1981"/>
    </location>
</feature>
<feature type="compositionally biased region" description="Basic and acidic residues" evidence="5">
    <location>
        <begin position="3626"/>
        <end position="3683"/>
    </location>
</feature>
<feature type="compositionally biased region" description="Basic and acidic residues" evidence="5">
    <location>
        <begin position="532"/>
        <end position="553"/>
    </location>
</feature>
<feature type="compositionally biased region" description="Basic and acidic residues" evidence="5">
    <location>
        <begin position="3248"/>
        <end position="3276"/>
    </location>
</feature>
<feature type="compositionally biased region" description="Acidic residues" evidence="5">
    <location>
        <begin position="508"/>
        <end position="517"/>
    </location>
</feature>
<feature type="compositionally biased region" description="Acidic residues" evidence="5">
    <location>
        <begin position="621"/>
        <end position="630"/>
    </location>
</feature>
<feature type="region of interest" description="Disordered" evidence="5">
    <location>
        <begin position="2086"/>
        <end position="2867"/>
    </location>
</feature>
<feature type="compositionally biased region" description="Polar residues" evidence="5">
    <location>
        <begin position="219"/>
        <end position="229"/>
    </location>
</feature>
<comment type="subcellular location">
    <subcellularLocation>
        <location evidence="1">Cell membrane</location>
        <topology evidence="1">Single-pass membrane protein</topology>
    </subcellularLocation>
</comment>
<feature type="compositionally biased region" description="Basic and acidic residues" evidence="5">
    <location>
        <begin position="3899"/>
        <end position="3914"/>
    </location>
</feature>
<feature type="compositionally biased region" description="Basic and acidic residues" evidence="5">
    <location>
        <begin position="4181"/>
        <end position="4229"/>
    </location>
</feature>
<keyword evidence="6" id="KW-0812">Transmembrane</keyword>
<feature type="compositionally biased region" description="Basic and acidic residues" evidence="5">
    <location>
        <begin position="1799"/>
        <end position="1861"/>
    </location>
</feature>
<feature type="compositionally biased region" description="Acidic residues" evidence="5">
    <location>
        <begin position="3795"/>
        <end position="3810"/>
    </location>
</feature>
<feature type="compositionally biased region" description="Basic and acidic residues" evidence="5">
    <location>
        <begin position="2727"/>
        <end position="2741"/>
    </location>
</feature>
<feature type="compositionally biased region" description="Acidic residues" evidence="5">
    <location>
        <begin position="4639"/>
        <end position="4659"/>
    </location>
</feature>
<feature type="compositionally biased region" description="Acidic residues" evidence="5">
    <location>
        <begin position="375"/>
        <end position="424"/>
    </location>
</feature>